<dbReference type="InterPro" id="IPR029062">
    <property type="entry name" value="Class_I_gatase-like"/>
</dbReference>
<dbReference type="GO" id="GO:0006355">
    <property type="term" value="P:regulation of DNA-templated transcription"/>
    <property type="evidence" value="ECO:0007669"/>
    <property type="project" value="TreeGrafter"/>
</dbReference>
<dbReference type="InterPro" id="IPR052158">
    <property type="entry name" value="INH-QAR"/>
</dbReference>
<sequence length="242" mass="25611">MQIAVVLYPGFTALDFIGPYEVLRWLPDAQVRFVWHTPGPVAADSGVLVVGATHSFDETPSPDLILIPGGMTTMEHARDEKLLEWVRTAHRSATWTTSVCSGSIVLGAAGLLAGKRATSHWMALPALKAFGATAIGDERIVHDGDIVTCAGVSAGIDLGLWLAGQIGGEGRAKAIQLSIEYDPQPPFDSGHTSKASVPTKTAATALMARELAKPARLKASALLLWDQALGAVRARSAQTVRR</sequence>
<dbReference type="EMBL" id="LQOT01000004">
    <property type="protein sequence ID" value="ORV54096.1"/>
    <property type="molecule type" value="Genomic_DNA"/>
</dbReference>
<dbReference type="PANTHER" id="PTHR43130:SF2">
    <property type="entry name" value="DJ-1_PFPI DOMAIN-CONTAINING PROTEIN"/>
    <property type="match status" value="1"/>
</dbReference>
<dbReference type="Gene3D" id="3.40.50.880">
    <property type="match status" value="1"/>
</dbReference>
<dbReference type="GO" id="GO:0016740">
    <property type="term" value="F:transferase activity"/>
    <property type="evidence" value="ECO:0007669"/>
    <property type="project" value="UniProtKB-KW"/>
</dbReference>
<dbReference type="Pfam" id="PF01965">
    <property type="entry name" value="DJ-1_PfpI"/>
    <property type="match status" value="1"/>
</dbReference>
<evidence type="ECO:0000313" key="3">
    <source>
        <dbReference type="Proteomes" id="UP000193465"/>
    </source>
</evidence>
<organism evidence="2 3">
    <name type="scientific">Mycolicibacter engbaekii</name>
    <dbReference type="NCBI Taxonomy" id="188915"/>
    <lineage>
        <taxon>Bacteria</taxon>
        <taxon>Bacillati</taxon>
        <taxon>Actinomycetota</taxon>
        <taxon>Actinomycetes</taxon>
        <taxon>Mycobacteriales</taxon>
        <taxon>Mycobacteriaceae</taxon>
        <taxon>Mycolicibacter</taxon>
    </lineage>
</organism>
<keyword evidence="3" id="KW-1185">Reference proteome</keyword>
<dbReference type="SUPFAM" id="SSF52317">
    <property type="entry name" value="Class I glutamine amidotransferase-like"/>
    <property type="match status" value="1"/>
</dbReference>
<keyword evidence="2" id="KW-0808">Transferase</keyword>
<evidence type="ECO:0000313" key="2">
    <source>
        <dbReference type="EMBL" id="ORV54096.1"/>
    </source>
</evidence>
<dbReference type="PANTHER" id="PTHR43130">
    <property type="entry name" value="ARAC-FAMILY TRANSCRIPTIONAL REGULATOR"/>
    <property type="match status" value="1"/>
</dbReference>
<dbReference type="InterPro" id="IPR002818">
    <property type="entry name" value="DJ-1/PfpI"/>
</dbReference>
<gene>
    <name evidence="2" type="ORF">AWC02_01210</name>
</gene>
<dbReference type="STRING" id="188915.AWC02_01210"/>
<reference evidence="2 3" key="1">
    <citation type="submission" date="2016-01" db="EMBL/GenBank/DDBJ databases">
        <title>The new phylogeny of the genus Mycobacterium.</title>
        <authorList>
            <person name="Tarcisio F."/>
            <person name="Conor M."/>
            <person name="Antonella G."/>
            <person name="Elisabetta G."/>
            <person name="Giulia F.S."/>
            <person name="Sara T."/>
            <person name="Anna F."/>
            <person name="Clotilde B."/>
            <person name="Roberto B."/>
            <person name="Veronica D.S."/>
            <person name="Fabio R."/>
            <person name="Monica P."/>
            <person name="Olivier J."/>
            <person name="Enrico T."/>
            <person name="Nicola S."/>
        </authorList>
    </citation>
    <scope>NUCLEOTIDE SEQUENCE [LARGE SCALE GENOMIC DNA]</scope>
    <source>
        <strain evidence="2 3">ATCC 27353</strain>
    </source>
</reference>
<accession>A0A1X1UBC9</accession>
<dbReference type="Proteomes" id="UP000193465">
    <property type="component" value="Unassembled WGS sequence"/>
</dbReference>
<comment type="caution">
    <text evidence="2">The sequence shown here is derived from an EMBL/GenBank/DDBJ whole genome shotgun (WGS) entry which is preliminary data.</text>
</comment>
<feature type="domain" description="DJ-1/PfpI" evidence="1">
    <location>
        <begin position="2"/>
        <end position="160"/>
    </location>
</feature>
<proteinExistence type="predicted"/>
<protein>
    <submittedName>
        <fullName evidence="2">Glutamine amidotransferase</fullName>
    </submittedName>
</protein>
<name>A0A1X1UBC9_9MYCO</name>
<evidence type="ECO:0000259" key="1">
    <source>
        <dbReference type="Pfam" id="PF01965"/>
    </source>
</evidence>
<dbReference type="RefSeq" id="WP_085126155.1">
    <property type="nucleotide sequence ID" value="NZ_LQOT01000004.1"/>
</dbReference>
<keyword evidence="2" id="KW-0315">Glutamine amidotransferase</keyword>
<dbReference type="AlphaFoldDB" id="A0A1X1UBC9"/>
<dbReference type="CDD" id="cd03139">
    <property type="entry name" value="GATase1_PfpI_2"/>
    <property type="match status" value="1"/>
</dbReference>